<dbReference type="Proteomes" id="UP000828390">
    <property type="component" value="Unassembled WGS sequence"/>
</dbReference>
<comment type="caution">
    <text evidence="1">The sequence shown here is derived from an EMBL/GenBank/DDBJ whole genome shotgun (WGS) entry which is preliminary data.</text>
</comment>
<accession>A0A9D4K8G9</accession>
<gene>
    <name evidence="1" type="ORF">DPMN_108228</name>
</gene>
<proteinExistence type="predicted"/>
<dbReference type="AlphaFoldDB" id="A0A9D4K8G9"/>
<reference evidence="1" key="1">
    <citation type="journal article" date="2019" name="bioRxiv">
        <title>The Genome of the Zebra Mussel, Dreissena polymorpha: A Resource for Invasive Species Research.</title>
        <authorList>
            <person name="McCartney M.A."/>
            <person name="Auch B."/>
            <person name="Kono T."/>
            <person name="Mallez S."/>
            <person name="Zhang Y."/>
            <person name="Obille A."/>
            <person name="Becker A."/>
            <person name="Abrahante J.E."/>
            <person name="Garbe J."/>
            <person name="Badalamenti J.P."/>
            <person name="Herman A."/>
            <person name="Mangelson H."/>
            <person name="Liachko I."/>
            <person name="Sullivan S."/>
            <person name="Sone E.D."/>
            <person name="Koren S."/>
            <person name="Silverstein K.A.T."/>
            <person name="Beckman K.B."/>
            <person name="Gohl D.M."/>
        </authorList>
    </citation>
    <scope>NUCLEOTIDE SEQUENCE</scope>
    <source>
        <strain evidence="1">Duluth1</strain>
        <tissue evidence="1">Whole animal</tissue>
    </source>
</reference>
<evidence type="ECO:0000313" key="1">
    <source>
        <dbReference type="EMBL" id="KAH3834895.1"/>
    </source>
</evidence>
<dbReference type="EMBL" id="JAIWYP010000004">
    <property type="protein sequence ID" value="KAH3834895.1"/>
    <property type="molecule type" value="Genomic_DNA"/>
</dbReference>
<reference evidence="1" key="2">
    <citation type="submission" date="2020-11" db="EMBL/GenBank/DDBJ databases">
        <authorList>
            <person name="McCartney M.A."/>
            <person name="Auch B."/>
            <person name="Kono T."/>
            <person name="Mallez S."/>
            <person name="Becker A."/>
            <person name="Gohl D.M."/>
            <person name="Silverstein K.A.T."/>
            <person name="Koren S."/>
            <person name="Bechman K.B."/>
            <person name="Herman A."/>
            <person name="Abrahante J.E."/>
            <person name="Garbe J."/>
        </authorList>
    </citation>
    <scope>NUCLEOTIDE SEQUENCE</scope>
    <source>
        <strain evidence="1">Duluth1</strain>
        <tissue evidence="1">Whole animal</tissue>
    </source>
</reference>
<sequence>MTNMRTVVKVLQVSCNIRKIAINATLSESCGNEEDTIVRKTANAKKTVME</sequence>
<keyword evidence="2" id="KW-1185">Reference proteome</keyword>
<organism evidence="1 2">
    <name type="scientific">Dreissena polymorpha</name>
    <name type="common">Zebra mussel</name>
    <name type="synonym">Mytilus polymorpha</name>
    <dbReference type="NCBI Taxonomy" id="45954"/>
    <lineage>
        <taxon>Eukaryota</taxon>
        <taxon>Metazoa</taxon>
        <taxon>Spiralia</taxon>
        <taxon>Lophotrochozoa</taxon>
        <taxon>Mollusca</taxon>
        <taxon>Bivalvia</taxon>
        <taxon>Autobranchia</taxon>
        <taxon>Heteroconchia</taxon>
        <taxon>Euheterodonta</taxon>
        <taxon>Imparidentia</taxon>
        <taxon>Neoheterodontei</taxon>
        <taxon>Myida</taxon>
        <taxon>Dreissenoidea</taxon>
        <taxon>Dreissenidae</taxon>
        <taxon>Dreissena</taxon>
    </lineage>
</organism>
<evidence type="ECO:0000313" key="2">
    <source>
        <dbReference type="Proteomes" id="UP000828390"/>
    </source>
</evidence>
<name>A0A9D4K8G9_DREPO</name>
<protein>
    <submittedName>
        <fullName evidence="1">Uncharacterized protein</fullName>
    </submittedName>
</protein>